<dbReference type="InterPro" id="IPR050666">
    <property type="entry name" value="ESRP"/>
</dbReference>
<feature type="compositionally biased region" description="Gly residues" evidence="4">
    <location>
        <begin position="46"/>
        <end position="58"/>
    </location>
</feature>
<keyword evidence="7" id="KW-1185">Reference proteome</keyword>
<dbReference type="PROSITE" id="PS50102">
    <property type="entry name" value="RRM"/>
    <property type="match status" value="2"/>
</dbReference>
<evidence type="ECO:0000256" key="3">
    <source>
        <dbReference type="PROSITE-ProRule" id="PRU00176"/>
    </source>
</evidence>
<dbReference type="SUPFAM" id="SSF54928">
    <property type="entry name" value="RNA-binding domain, RBD"/>
    <property type="match status" value="2"/>
</dbReference>
<protein>
    <recommendedName>
        <fullName evidence="5">RRM domain-containing protein</fullName>
    </recommendedName>
</protein>
<comment type="caution">
    <text evidence="6">The sequence shown here is derived from an EMBL/GenBank/DDBJ whole genome shotgun (WGS) entry which is preliminary data.</text>
</comment>
<keyword evidence="2 3" id="KW-0694">RNA-binding</keyword>
<feature type="region of interest" description="Disordered" evidence="4">
    <location>
        <begin position="1"/>
        <end position="58"/>
    </location>
</feature>
<name>A0A8T2SHK5_CERRI</name>
<dbReference type="InterPro" id="IPR012677">
    <property type="entry name" value="Nucleotide-bd_a/b_plait_sf"/>
</dbReference>
<evidence type="ECO:0000259" key="5">
    <source>
        <dbReference type="PROSITE" id="PS50102"/>
    </source>
</evidence>
<dbReference type="AlphaFoldDB" id="A0A8T2SHK5"/>
<feature type="compositionally biased region" description="Polar residues" evidence="4">
    <location>
        <begin position="175"/>
        <end position="189"/>
    </location>
</feature>
<feature type="domain" description="RRM" evidence="5">
    <location>
        <begin position="409"/>
        <end position="486"/>
    </location>
</feature>
<feature type="compositionally biased region" description="Low complexity" evidence="4">
    <location>
        <begin position="226"/>
        <end position="245"/>
    </location>
</feature>
<dbReference type="Pfam" id="PF00076">
    <property type="entry name" value="RRM_1"/>
    <property type="match status" value="2"/>
</dbReference>
<dbReference type="CDD" id="cd12254">
    <property type="entry name" value="RRM_hnRNPH_ESRPs_RBM12_like"/>
    <property type="match status" value="2"/>
</dbReference>
<proteinExistence type="predicted"/>
<evidence type="ECO:0000313" key="7">
    <source>
        <dbReference type="Proteomes" id="UP000825935"/>
    </source>
</evidence>
<sequence length="498" mass="53417">MYQEAAAHYRHQQEAGSMYPSRAPPPQGTGIPPDRQEYGVGTVAPYGGGGDYGADGGGYEYEAKRQRLLQGGAAGSSGMSNSYYQTQPSQTNQPSFPPPSSSAAALQSSIAESLNSYFAATMHAPSTQHQGMAPPPAATYPSYNQHVSTPAVPPNPMQQGGNHTYGSDVGPGYSAPSNAGLQPGYSNSGAMGPSSAYPEPGYVGGSGRNVNPTDNAPYASGAAHVPSYAPGGSSAASPPAISAHPNNRRPPSPQAPPMPMMPFEKMSPHFSQSPSASFFDHAGFMAFAAFSRGFPVVRIRGLPFNCTESDVYDFFMGLDVVDVLLTHRQGRFSGEAYCVFGLPMQVEMALHMNRKSMGQRYIEVFRSKKHEYYLAVAAELAEQGNTAADFPPFPPPKSAVNKDLLEHTGVLRLRGLPFSASKRDVIEFFKDFNLKEENIQFVVHSDGRASGEAYVQFDGPTQSKQAMSRDKMMLGSRYIELFPSSSEESARATGRQKK</sequence>
<dbReference type="OrthoDB" id="431068at2759"/>
<evidence type="ECO:0000256" key="1">
    <source>
        <dbReference type="ARBA" id="ARBA00022737"/>
    </source>
</evidence>
<evidence type="ECO:0000256" key="2">
    <source>
        <dbReference type="ARBA" id="ARBA00022884"/>
    </source>
</evidence>
<evidence type="ECO:0000256" key="4">
    <source>
        <dbReference type="SAM" id="MobiDB-lite"/>
    </source>
</evidence>
<gene>
    <name evidence="6" type="ORF">KP509_19G006800</name>
</gene>
<evidence type="ECO:0000313" key="6">
    <source>
        <dbReference type="EMBL" id="KAH7351626.1"/>
    </source>
</evidence>
<feature type="region of interest" description="Disordered" evidence="4">
    <location>
        <begin position="126"/>
        <end position="262"/>
    </location>
</feature>
<feature type="compositionally biased region" description="Low complexity" evidence="4">
    <location>
        <begin position="76"/>
        <end position="94"/>
    </location>
</feature>
<accession>A0A8T2SHK5</accession>
<dbReference type="Proteomes" id="UP000825935">
    <property type="component" value="Chromosome 19"/>
</dbReference>
<organism evidence="6 7">
    <name type="scientific">Ceratopteris richardii</name>
    <name type="common">Triangle waterfern</name>
    <dbReference type="NCBI Taxonomy" id="49495"/>
    <lineage>
        <taxon>Eukaryota</taxon>
        <taxon>Viridiplantae</taxon>
        <taxon>Streptophyta</taxon>
        <taxon>Embryophyta</taxon>
        <taxon>Tracheophyta</taxon>
        <taxon>Polypodiopsida</taxon>
        <taxon>Polypodiidae</taxon>
        <taxon>Polypodiales</taxon>
        <taxon>Pteridineae</taxon>
        <taxon>Pteridaceae</taxon>
        <taxon>Parkerioideae</taxon>
        <taxon>Ceratopteris</taxon>
    </lineage>
</organism>
<dbReference type="PANTHER" id="PTHR13976">
    <property type="entry name" value="HETEROGENEOUS NUCLEAR RIBONUCLEOPROTEIN-RELATED"/>
    <property type="match status" value="1"/>
</dbReference>
<dbReference type="Gene3D" id="3.30.70.330">
    <property type="match status" value="2"/>
</dbReference>
<dbReference type="OMA" id="HEDHRYH"/>
<dbReference type="InterPro" id="IPR000504">
    <property type="entry name" value="RRM_dom"/>
</dbReference>
<reference evidence="6" key="1">
    <citation type="submission" date="2021-08" db="EMBL/GenBank/DDBJ databases">
        <title>WGS assembly of Ceratopteris richardii.</title>
        <authorList>
            <person name="Marchant D.B."/>
            <person name="Chen G."/>
            <person name="Jenkins J."/>
            <person name="Shu S."/>
            <person name="Leebens-Mack J."/>
            <person name="Grimwood J."/>
            <person name="Schmutz J."/>
            <person name="Soltis P."/>
            <person name="Soltis D."/>
            <person name="Chen Z.-H."/>
        </authorList>
    </citation>
    <scope>NUCLEOTIDE SEQUENCE</scope>
    <source>
        <strain evidence="6">Whitten #5841</strain>
        <tissue evidence="6">Leaf</tissue>
    </source>
</reference>
<feature type="compositionally biased region" description="Pro residues" evidence="4">
    <location>
        <begin position="248"/>
        <end position="260"/>
    </location>
</feature>
<dbReference type="GO" id="GO:0003723">
    <property type="term" value="F:RNA binding"/>
    <property type="evidence" value="ECO:0007669"/>
    <property type="project" value="UniProtKB-UniRule"/>
</dbReference>
<feature type="domain" description="RRM" evidence="5">
    <location>
        <begin position="295"/>
        <end position="369"/>
    </location>
</feature>
<dbReference type="EMBL" id="CM035424">
    <property type="protein sequence ID" value="KAH7351626.1"/>
    <property type="molecule type" value="Genomic_DNA"/>
</dbReference>
<dbReference type="SMART" id="SM00360">
    <property type="entry name" value="RRM"/>
    <property type="match status" value="2"/>
</dbReference>
<keyword evidence="1" id="KW-0677">Repeat</keyword>
<feature type="region of interest" description="Disordered" evidence="4">
    <location>
        <begin position="70"/>
        <end position="107"/>
    </location>
</feature>
<dbReference type="InterPro" id="IPR035979">
    <property type="entry name" value="RBD_domain_sf"/>
</dbReference>